<reference evidence="2 3" key="1">
    <citation type="journal article" date="2024" name="Nat. Commun.">
        <title>Phylogenomics reveals the evolutionary origins of lichenization in chlorophyte algae.</title>
        <authorList>
            <person name="Puginier C."/>
            <person name="Libourel C."/>
            <person name="Otte J."/>
            <person name="Skaloud P."/>
            <person name="Haon M."/>
            <person name="Grisel S."/>
            <person name="Petersen M."/>
            <person name="Berrin J.G."/>
            <person name="Delaux P.M."/>
            <person name="Dal Grande F."/>
            <person name="Keller J."/>
        </authorList>
    </citation>
    <scope>NUCLEOTIDE SEQUENCE [LARGE SCALE GENOMIC DNA]</scope>
    <source>
        <strain evidence="2 3">SAG 2036</strain>
    </source>
</reference>
<sequence length="325" mass="36834">MDSHRLGHCYSCEKKYLDDRSGLCERCDYTEHRAIEFFLPSLRWSLFRRLREHRYNASGQNIYTKQVVQLNSFEQSQRLASFHHLFHVSRPVMGACQAAKVHHSGEVSILVPPLRAKWWETPDLISHITVTCSCAHVTSTGTILTPSADAEDTLGEPGPKSRDLMKDCVSQIAYIVQGKGSAKTSKACEMLSNLLTAKAVDEGDFLHVTRGQDRIARQKAADEGITLSDLEKVKEDRQMLLPQRRVMSTLLQKRQRIAFCTERFRRGRELDRSRKTVAGSDESAYDRGRVSEQVKAGLNFPASQPLPRSLDEHTLQKAAPQARRQ</sequence>
<proteinExistence type="predicted"/>
<evidence type="ECO:0000313" key="2">
    <source>
        <dbReference type="EMBL" id="KAK9803771.1"/>
    </source>
</evidence>
<evidence type="ECO:0000313" key="3">
    <source>
        <dbReference type="Proteomes" id="UP001465755"/>
    </source>
</evidence>
<protein>
    <submittedName>
        <fullName evidence="2">Uncharacterized protein</fullName>
    </submittedName>
</protein>
<evidence type="ECO:0000256" key="1">
    <source>
        <dbReference type="SAM" id="MobiDB-lite"/>
    </source>
</evidence>
<dbReference type="AlphaFoldDB" id="A0AAW1P4B3"/>
<name>A0AAW1P4B3_9CHLO</name>
<feature type="region of interest" description="Disordered" evidence="1">
    <location>
        <begin position="273"/>
        <end position="325"/>
    </location>
</feature>
<accession>A0AAW1P4B3</accession>
<dbReference type="EMBL" id="JALJOQ010000056">
    <property type="protein sequence ID" value="KAK9803771.1"/>
    <property type="molecule type" value="Genomic_DNA"/>
</dbReference>
<comment type="caution">
    <text evidence="2">The sequence shown here is derived from an EMBL/GenBank/DDBJ whole genome shotgun (WGS) entry which is preliminary data.</text>
</comment>
<dbReference type="Proteomes" id="UP001465755">
    <property type="component" value="Unassembled WGS sequence"/>
</dbReference>
<gene>
    <name evidence="2" type="ORF">WJX73_004984</name>
</gene>
<keyword evidence="3" id="KW-1185">Reference proteome</keyword>
<organism evidence="2 3">
    <name type="scientific">Symbiochloris irregularis</name>
    <dbReference type="NCBI Taxonomy" id="706552"/>
    <lineage>
        <taxon>Eukaryota</taxon>
        <taxon>Viridiplantae</taxon>
        <taxon>Chlorophyta</taxon>
        <taxon>core chlorophytes</taxon>
        <taxon>Trebouxiophyceae</taxon>
        <taxon>Trebouxiales</taxon>
        <taxon>Trebouxiaceae</taxon>
        <taxon>Symbiochloris</taxon>
    </lineage>
</organism>